<evidence type="ECO:0000313" key="2">
    <source>
        <dbReference type="Proteomes" id="UP001139150"/>
    </source>
</evidence>
<accession>A0A9X2A043</accession>
<dbReference type="RefSeq" id="WP_250095709.1">
    <property type="nucleotide sequence ID" value="NZ_JAKRYL010000005.1"/>
</dbReference>
<evidence type="ECO:0000313" key="1">
    <source>
        <dbReference type="EMBL" id="MCL7746797.1"/>
    </source>
</evidence>
<dbReference type="EMBL" id="JAKRYL010000005">
    <property type="protein sequence ID" value="MCL7746797.1"/>
    <property type="molecule type" value="Genomic_DNA"/>
</dbReference>
<gene>
    <name evidence="1" type="ORF">MF646_06635</name>
</gene>
<comment type="caution">
    <text evidence="1">The sequence shown here is derived from an EMBL/GenBank/DDBJ whole genome shotgun (WGS) entry which is preliminary data.</text>
</comment>
<proteinExistence type="predicted"/>
<dbReference type="Proteomes" id="UP001139150">
    <property type="component" value="Unassembled WGS sequence"/>
</dbReference>
<keyword evidence="2" id="KW-1185">Reference proteome</keyword>
<dbReference type="AlphaFoldDB" id="A0A9X2A043"/>
<name>A0A9X2A043_9BACI</name>
<reference evidence="1" key="1">
    <citation type="submission" date="2022-02" db="EMBL/GenBank/DDBJ databases">
        <title>Halalkalibacter sp. nov. isolated from Lonar Lake, India.</title>
        <authorList>
            <person name="Joshi A."/>
            <person name="Thite S."/>
            <person name="Lodha T."/>
        </authorList>
    </citation>
    <scope>NUCLEOTIDE SEQUENCE</scope>
    <source>
        <strain evidence="1">MEB205</strain>
    </source>
</reference>
<sequence>MKSKKVAFILVYSLIALFGVVIAVNWYSVIQGEETIEEYLEEEEVVEVITVSHEEEVEETDLSSEAEQSEVASGEIIADVHAELNSLVGWNRYRGFSWGRNEPRLEGIVEDLETMLEIETNDARRKDAQRTIQAIQKALDGSDVEGVRLAHKIMHDLDFYVNGNVGDGKRYGITEYQ</sequence>
<organism evidence="1 2">
    <name type="scientific">Halalkalibacter alkaliphilus</name>
    <dbReference type="NCBI Taxonomy" id="2917993"/>
    <lineage>
        <taxon>Bacteria</taxon>
        <taxon>Bacillati</taxon>
        <taxon>Bacillota</taxon>
        <taxon>Bacilli</taxon>
        <taxon>Bacillales</taxon>
        <taxon>Bacillaceae</taxon>
        <taxon>Halalkalibacter</taxon>
    </lineage>
</organism>
<protein>
    <submittedName>
        <fullName evidence="1">Uncharacterized protein</fullName>
    </submittedName>
</protein>